<protein>
    <submittedName>
        <fullName evidence="2">Uncharacterized protein</fullName>
    </submittedName>
</protein>
<feature type="region of interest" description="Disordered" evidence="1">
    <location>
        <begin position="17"/>
        <end position="46"/>
    </location>
</feature>
<reference evidence="2 3" key="1">
    <citation type="journal article" date="2010" name="Nature">
        <title>Nitrite-driven anaerobic methane oxidation by oxygenic bacteria.</title>
        <authorList>
            <person name="Ettwig K.F."/>
            <person name="Butler M.K."/>
            <person name="Le Paslier D."/>
            <person name="Pelletier E."/>
            <person name="Mangenot S."/>
            <person name="Kuypers M.M.M."/>
            <person name="Schreiber F."/>
            <person name="Dutilh B.E."/>
            <person name="Zedelius J."/>
            <person name="de Beer D."/>
            <person name="Gloerich J."/>
            <person name="Wessels H.J.C.T."/>
            <person name="van Allen T."/>
            <person name="Luesken F."/>
            <person name="Wu M."/>
            <person name="van de Pas-Schoonen K.T."/>
            <person name="Op den Camp H.J.M."/>
            <person name="Janssen-Megens E.M."/>
            <person name="Francoijs K-J."/>
            <person name="Stunnenberg H."/>
            <person name="Weissenbach J."/>
            <person name="Jetten M.S.M."/>
            <person name="Strous M."/>
        </authorList>
    </citation>
    <scope>NUCLEOTIDE SEQUENCE [LARGE SCALE GENOMIC DNA]</scope>
</reference>
<name>D5MLD5_METO1</name>
<dbReference type="HOGENOM" id="CLU_1944784_0_0_0"/>
<dbReference type="STRING" id="671143.DAMO_0732"/>
<dbReference type="AlphaFoldDB" id="D5MLD5"/>
<proteinExistence type="predicted"/>
<organism evidence="2 3">
    <name type="scientific">Methylomirabilis oxygeniifera</name>
    <dbReference type="NCBI Taxonomy" id="671143"/>
    <lineage>
        <taxon>Bacteria</taxon>
        <taxon>Candidatus Methylomirabilota</taxon>
        <taxon>Candidatus Methylomirabilia</taxon>
        <taxon>Candidatus Methylomirabilales</taxon>
        <taxon>Candidatus Methylomirabilaceae</taxon>
        <taxon>Candidatus Methylomirabilis</taxon>
    </lineage>
</organism>
<evidence type="ECO:0000313" key="3">
    <source>
        <dbReference type="Proteomes" id="UP000006898"/>
    </source>
</evidence>
<dbReference type="Proteomes" id="UP000006898">
    <property type="component" value="Chromosome"/>
</dbReference>
<accession>D5MLD5</accession>
<evidence type="ECO:0000256" key="1">
    <source>
        <dbReference type="SAM" id="MobiDB-lite"/>
    </source>
</evidence>
<gene>
    <name evidence="2" type="ORF">DAMO_0732</name>
</gene>
<sequence length="129" mass="14599">MEFPAISQACQRNFNKAYSGKGRHSGRPNPNRADQRKIPRVRPRLRTPLPSRFRTMEGVGTGDEGVVGSETKCPVRYLAYVALARRPVDRRVKSRPAFGRTSSSLTTRRTASRTDYCWIYADRALLISV</sequence>
<dbReference type="EMBL" id="FP565575">
    <property type="protein sequence ID" value="CBE67801.1"/>
    <property type="molecule type" value="Genomic_DNA"/>
</dbReference>
<dbReference type="KEGG" id="mox:DAMO_0732"/>
<evidence type="ECO:0000313" key="2">
    <source>
        <dbReference type="EMBL" id="CBE67801.1"/>
    </source>
</evidence>